<keyword evidence="2" id="KW-0328">Glycosyltransferase</keyword>
<organism evidence="6">
    <name type="scientific">Aplanochytrium stocchinoi</name>
    <dbReference type="NCBI Taxonomy" id="215587"/>
    <lineage>
        <taxon>Eukaryota</taxon>
        <taxon>Sar</taxon>
        <taxon>Stramenopiles</taxon>
        <taxon>Bigyra</taxon>
        <taxon>Labyrinthulomycetes</taxon>
        <taxon>Thraustochytrida</taxon>
        <taxon>Thraustochytriidae</taxon>
        <taxon>Aplanochytrium</taxon>
    </lineage>
</organism>
<comment type="similarity">
    <text evidence="1">Belongs to the glycosyltransferase 34 family.</text>
</comment>
<name>A0A7S3PH72_9STRA</name>
<dbReference type="Gene3D" id="3.90.550.10">
    <property type="entry name" value="Spore Coat Polysaccharide Biosynthesis Protein SpsA, Chain A"/>
    <property type="match status" value="1"/>
</dbReference>
<dbReference type="InterPro" id="IPR029044">
    <property type="entry name" value="Nucleotide-diphossugar_trans"/>
</dbReference>
<evidence type="ECO:0000256" key="3">
    <source>
        <dbReference type="ARBA" id="ARBA00022679"/>
    </source>
</evidence>
<dbReference type="PANTHER" id="PTHR31306">
    <property type="entry name" value="ALPHA-1,6-MANNOSYLTRANSFERASE MNN11-RELATED"/>
    <property type="match status" value="1"/>
</dbReference>
<evidence type="ECO:0000256" key="4">
    <source>
        <dbReference type="SAM" id="MobiDB-lite"/>
    </source>
</evidence>
<sequence length="328" mass="37233">MFNNRDKSFVKIAGVTALLLSLYVIMLKSQINGSRNIKVNSKFDNLYLTATTFSPTTSLNGVTAVETVEHANGLTNSKEGESESSPTGSSKNKMKTLVLQVDNRDFDGVSYWSLSQCINTAYASAHGYVYKRVNSFETCLKQHEIAPAWCKVLAILDALKSGEYETILYLDSDAYVRNFSISVDDFLERWGRRDPGGQGPVVHAADDCCGQFANTGQMIVEKSPISLTLVEKWWELKYDFPNRQWDQRGFAELVRNNDTFKTSVNVIPTGEDSWYIGYRKIKFDSKYKESNWINHIPSNGYWRNERVPLMSKFIEEHGFIDCPNLTRG</sequence>
<evidence type="ECO:0000313" key="6">
    <source>
        <dbReference type="EMBL" id="CAE0435858.1"/>
    </source>
</evidence>
<dbReference type="EMBL" id="HBIN01008287">
    <property type="protein sequence ID" value="CAE0435858.1"/>
    <property type="molecule type" value="Transcribed_RNA"/>
</dbReference>
<gene>
    <name evidence="6" type="ORF">ASTO00021_LOCUS6137</name>
</gene>
<evidence type="ECO:0000256" key="5">
    <source>
        <dbReference type="SAM" id="Phobius"/>
    </source>
</evidence>
<evidence type="ECO:0000256" key="1">
    <source>
        <dbReference type="ARBA" id="ARBA00005664"/>
    </source>
</evidence>
<feature type="region of interest" description="Disordered" evidence="4">
    <location>
        <begin position="72"/>
        <end position="92"/>
    </location>
</feature>
<feature type="transmembrane region" description="Helical" evidence="5">
    <location>
        <begin position="12"/>
        <end position="31"/>
    </location>
</feature>
<accession>A0A7S3PH72</accession>
<dbReference type="InterPro" id="IPR008630">
    <property type="entry name" value="Glyco_trans_34"/>
</dbReference>
<dbReference type="GO" id="GO:0016757">
    <property type="term" value="F:glycosyltransferase activity"/>
    <property type="evidence" value="ECO:0007669"/>
    <property type="project" value="UniProtKB-KW"/>
</dbReference>
<dbReference type="GO" id="GO:0000139">
    <property type="term" value="C:Golgi membrane"/>
    <property type="evidence" value="ECO:0007669"/>
    <property type="project" value="TreeGrafter"/>
</dbReference>
<keyword evidence="3" id="KW-0808">Transferase</keyword>
<evidence type="ECO:0008006" key="7">
    <source>
        <dbReference type="Google" id="ProtNLM"/>
    </source>
</evidence>
<dbReference type="GO" id="GO:0006487">
    <property type="term" value="P:protein N-linked glycosylation"/>
    <property type="evidence" value="ECO:0007669"/>
    <property type="project" value="TreeGrafter"/>
</dbReference>
<protein>
    <recommendedName>
        <fullName evidence="7">Nucleotide-diphospho-sugar transferase domain-containing protein</fullName>
    </recommendedName>
</protein>
<proteinExistence type="inferred from homology"/>
<dbReference type="SUPFAM" id="SSF53448">
    <property type="entry name" value="Nucleotide-diphospho-sugar transferases"/>
    <property type="match status" value="1"/>
</dbReference>
<dbReference type="PANTHER" id="PTHR31306:SF4">
    <property type="entry name" value="ALPHA-1,2-GALACTOSYLTRANSFERASE"/>
    <property type="match status" value="1"/>
</dbReference>
<reference evidence="6" key="1">
    <citation type="submission" date="2021-01" db="EMBL/GenBank/DDBJ databases">
        <authorList>
            <person name="Corre E."/>
            <person name="Pelletier E."/>
            <person name="Niang G."/>
            <person name="Scheremetjew M."/>
            <person name="Finn R."/>
            <person name="Kale V."/>
            <person name="Holt S."/>
            <person name="Cochrane G."/>
            <person name="Meng A."/>
            <person name="Brown T."/>
            <person name="Cohen L."/>
        </authorList>
    </citation>
    <scope>NUCLEOTIDE SEQUENCE</scope>
    <source>
        <strain evidence="6">GSBS06</strain>
    </source>
</reference>
<keyword evidence="5" id="KW-0472">Membrane</keyword>
<keyword evidence="5" id="KW-0812">Transmembrane</keyword>
<evidence type="ECO:0000256" key="2">
    <source>
        <dbReference type="ARBA" id="ARBA00022676"/>
    </source>
</evidence>
<keyword evidence="5" id="KW-1133">Transmembrane helix</keyword>
<dbReference type="AlphaFoldDB" id="A0A7S3PH72"/>